<feature type="compositionally biased region" description="Basic and acidic residues" evidence="1">
    <location>
        <begin position="14"/>
        <end position="26"/>
    </location>
</feature>
<feature type="region of interest" description="Disordered" evidence="1">
    <location>
        <begin position="1"/>
        <end position="26"/>
    </location>
</feature>
<accession>A0A5N6KMW5</accession>
<dbReference type="EMBL" id="VIGI01000001">
    <property type="protein sequence ID" value="KAB8305012.1"/>
    <property type="molecule type" value="Genomic_DNA"/>
</dbReference>
<proteinExistence type="predicted"/>
<gene>
    <name evidence="2" type="ORF">EYC80_004317</name>
</gene>
<evidence type="ECO:0000313" key="3">
    <source>
        <dbReference type="Proteomes" id="UP000326757"/>
    </source>
</evidence>
<name>A0A5N6KMW5_MONLA</name>
<organism evidence="2 3">
    <name type="scientific">Monilinia laxa</name>
    <name type="common">Brown rot fungus</name>
    <name type="synonym">Sclerotinia laxa</name>
    <dbReference type="NCBI Taxonomy" id="61186"/>
    <lineage>
        <taxon>Eukaryota</taxon>
        <taxon>Fungi</taxon>
        <taxon>Dikarya</taxon>
        <taxon>Ascomycota</taxon>
        <taxon>Pezizomycotina</taxon>
        <taxon>Leotiomycetes</taxon>
        <taxon>Helotiales</taxon>
        <taxon>Sclerotiniaceae</taxon>
        <taxon>Monilinia</taxon>
    </lineage>
</organism>
<keyword evidence="3" id="KW-1185">Reference proteome</keyword>
<dbReference type="Proteomes" id="UP000326757">
    <property type="component" value="Unassembled WGS sequence"/>
</dbReference>
<dbReference type="AlphaFoldDB" id="A0A5N6KMW5"/>
<sequence>MGNISASFQSKSAQVEKARKQNQEKSLGRASHYLLTVNTPSMKFIPYLWFDSSDCTTNWVNPLSLVRILGPHNKLDKQRQHWNHFFESSSLRPDTKNHKTSTILMSMLSKLT</sequence>
<protein>
    <submittedName>
        <fullName evidence="2">Uncharacterized protein</fullName>
    </submittedName>
</protein>
<reference evidence="2 3" key="1">
    <citation type="submission" date="2019-06" db="EMBL/GenBank/DDBJ databases">
        <title>Genome Sequence of the Brown Rot Fungal Pathogen Monilinia laxa.</title>
        <authorList>
            <person name="De Miccolis Angelini R.M."/>
            <person name="Landi L."/>
            <person name="Abate D."/>
            <person name="Pollastro S."/>
            <person name="Romanazzi G."/>
            <person name="Faretra F."/>
        </authorList>
    </citation>
    <scope>NUCLEOTIDE SEQUENCE [LARGE SCALE GENOMIC DNA]</scope>
    <source>
        <strain evidence="2 3">Mlax316</strain>
    </source>
</reference>
<evidence type="ECO:0000313" key="2">
    <source>
        <dbReference type="EMBL" id="KAB8305012.1"/>
    </source>
</evidence>
<comment type="caution">
    <text evidence="2">The sequence shown here is derived from an EMBL/GenBank/DDBJ whole genome shotgun (WGS) entry which is preliminary data.</text>
</comment>
<feature type="compositionally biased region" description="Polar residues" evidence="1">
    <location>
        <begin position="1"/>
        <end position="13"/>
    </location>
</feature>
<evidence type="ECO:0000256" key="1">
    <source>
        <dbReference type="SAM" id="MobiDB-lite"/>
    </source>
</evidence>